<gene>
    <name evidence="2" type="ORF">LCGC14_1278540</name>
</gene>
<accession>A0A0F9KXN7</accession>
<sequence length="88" mass="9671">MVMDSNAVLRRMGLLFLMRMRRFIPIPMVVSLGIEMVVADGVLYALVRVRVRMPVAIRMGVSHRLGGLSSASKGGGNSPERPFSRVSL</sequence>
<reference evidence="2" key="1">
    <citation type="journal article" date="2015" name="Nature">
        <title>Complex archaea that bridge the gap between prokaryotes and eukaryotes.</title>
        <authorList>
            <person name="Spang A."/>
            <person name="Saw J.H."/>
            <person name="Jorgensen S.L."/>
            <person name="Zaremba-Niedzwiedzka K."/>
            <person name="Martijn J."/>
            <person name="Lind A.E."/>
            <person name="van Eijk R."/>
            <person name="Schleper C."/>
            <person name="Guy L."/>
            <person name="Ettema T.J."/>
        </authorList>
    </citation>
    <scope>NUCLEOTIDE SEQUENCE</scope>
</reference>
<dbReference type="EMBL" id="LAZR01007249">
    <property type="protein sequence ID" value="KKM86478.1"/>
    <property type="molecule type" value="Genomic_DNA"/>
</dbReference>
<feature type="region of interest" description="Disordered" evidence="1">
    <location>
        <begin position="65"/>
        <end position="88"/>
    </location>
</feature>
<evidence type="ECO:0000256" key="1">
    <source>
        <dbReference type="SAM" id="MobiDB-lite"/>
    </source>
</evidence>
<proteinExistence type="predicted"/>
<comment type="caution">
    <text evidence="2">The sequence shown here is derived from an EMBL/GenBank/DDBJ whole genome shotgun (WGS) entry which is preliminary data.</text>
</comment>
<dbReference type="AlphaFoldDB" id="A0A0F9KXN7"/>
<protein>
    <submittedName>
        <fullName evidence="2">Uncharacterized protein</fullName>
    </submittedName>
</protein>
<evidence type="ECO:0000313" key="2">
    <source>
        <dbReference type="EMBL" id="KKM86478.1"/>
    </source>
</evidence>
<organism evidence="2">
    <name type="scientific">marine sediment metagenome</name>
    <dbReference type="NCBI Taxonomy" id="412755"/>
    <lineage>
        <taxon>unclassified sequences</taxon>
        <taxon>metagenomes</taxon>
        <taxon>ecological metagenomes</taxon>
    </lineage>
</organism>
<name>A0A0F9KXN7_9ZZZZ</name>